<dbReference type="PATRIC" id="fig|83552.4.peg.230"/>
<evidence type="ECO:0000313" key="5">
    <source>
        <dbReference type="Proteomes" id="UP000031307"/>
    </source>
</evidence>
<feature type="domain" description="AMP-dependent synthetase/ligase" evidence="3">
    <location>
        <begin position="29"/>
        <end position="406"/>
    </location>
</feature>
<proteinExistence type="predicted"/>
<accession>A0A0C1C536</accession>
<organism evidence="4 5">
    <name type="scientific">Parachlamydia acanthamoebae</name>
    <dbReference type="NCBI Taxonomy" id="83552"/>
    <lineage>
        <taxon>Bacteria</taxon>
        <taxon>Pseudomonadati</taxon>
        <taxon>Chlamydiota</taxon>
        <taxon>Chlamydiia</taxon>
        <taxon>Parachlamydiales</taxon>
        <taxon>Parachlamydiaceae</taxon>
        <taxon>Parachlamydia</taxon>
    </lineage>
</organism>
<dbReference type="SUPFAM" id="SSF56801">
    <property type="entry name" value="Acetyl-CoA synthetase-like"/>
    <property type="match status" value="1"/>
</dbReference>
<dbReference type="EC" id="6.2.1.3" evidence="4"/>
<dbReference type="GO" id="GO:0005524">
    <property type="term" value="F:ATP binding"/>
    <property type="evidence" value="ECO:0007669"/>
    <property type="project" value="UniProtKB-KW"/>
</dbReference>
<name>A0A0C1C536_9BACT</name>
<evidence type="ECO:0000313" key="4">
    <source>
        <dbReference type="EMBL" id="KIA78541.1"/>
    </source>
</evidence>
<dbReference type="Gene3D" id="3.40.50.12780">
    <property type="entry name" value="N-terminal domain of ligase-like"/>
    <property type="match status" value="1"/>
</dbReference>
<dbReference type="PANTHER" id="PTHR43272">
    <property type="entry name" value="LONG-CHAIN-FATTY-ACID--COA LIGASE"/>
    <property type="match status" value="1"/>
</dbReference>
<dbReference type="Pfam" id="PF00501">
    <property type="entry name" value="AMP-binding"/>
    <property type="match status" value="1"/>
</dbReference>
<comment type="caution">
    <text evidence="4">The sequence shown here is derived from an EMBL/GenBank/DDBJ whole genome shotgun (WGS) entry which is preliminary data.</text>
</comment>
<evidence type="ECO:0000256" key="1">
    <source>
        <dbReference type="ARBA" id="ARBA00022741"/>
    </source>
</evidence>
<protein>
    <submittedName>
        <fullName evidence="4">Putative long-chain-fatty-acid--CoA ligase</fullName>
        <ecNumber evidence="4">6.2.1.3</ecNumber>
    </submittedName>
</protein>
<keyword evidence="2" id="KW-0067">ATP-binding</keyword>
<dbReference type="Proteomes" id="UP000031307">
    <property type="component" value="Unassembled WGS sequence"/>
</dbReference>
<dbReference type="InterPro" id="IPR042099">
    <property type="entry name" value="ANL_N_sf"/>
</dbReference>
<dbReference type="GO" id="GO:0016020">
    <property type="term" value="C:membrane"/>
    <property type="evidence" value="ECO:0007669"/>
    <property type="project" value="TreeGrafter"/>
</dbReference>
<sequence length="582" mass="66177">MKPFKTLVDVIHYIAEQKNPKALNHLENEQWKAFSSSDFVTSVKYLTLYLNTLQFNRGERIGIMAPCSAFWTIADFAILLAGGISVPLFANISHENFEYEVDQAEIKVLFISGEEQWKMLHAHQGHFKQIIAFDEKPNALTLSEAYRIGKEIDAKDPDLYPSLLSKMTEKDVATIIFTSGSTGLPKGVELTQTSLVSLLHIDPFYWNPKTDRYLSVLPLAHIFARALNLIMVAWGISVYYLADVKKLGEAAQQVKPSLMILVPRILEKIQANMWAKVNAGNFMTRLIGRWALRLAAQKESSFWRQIFHPIADTLVYSRLREAFGNRLRLIISGGAHLNPDVYHFFLAIGFPVYEGYGLTEAATVSCNRFNRIKVGTIGLPFEGMTVSLTPEGELLVKGGLVMKGYYKSPEATQNAFTEDGWLRTGDRAQIDEEGFITILGRLKELFKTTKGEYISPVPIEQALAKDRLVDMAIIIADSRKYATCLIFPDFEAVKKIQKKLNKEQIPMEEFLQGAEIKQHMHKLLVSINKHLNHWEELHDFRVVAEHPSIEGGELTPTMKLRREVIEKKYEDLINSMYFEELV</sequence>
<keyword evidence="4" id="KW-0436">Ligase</keyword>
<gene>
    <name evidence="4" type="ORF">DB43_DU00080</name>
</gene>
<dbReference type="Pfam" id="PF23562">
    <property type="entry name" value="AMP-binding_C_3"/>
    <property type="match status" value="1"/>
</dbReference>
<dbReference type="EMBL" id="JSAM01000015">
    <property type="protein sequence ID" value="KIA78541.1"/>
    <property type="molecule type" value="Genomic_DNA"/>
</dbReference>
<dbReference type="GO" id="GO:0004467">
    <property type="term" value="F:long-chain fatty acid-CoA ligase activity"/>
    <property type="evidence" value="ECO:0007669"/>
    <property type="project" value="UniProtKB-EC"/>
</dbReference>
<dbReference type="OMA" id="WYHSIGL"/>
<dbReference type="InterPro" id="IPR000873">
    <property type="entry name" value="AMP-dep_synth/lig_dom"/>
</dbReference>
<dbReference type="PROSITE" id="PS00455">
    <property type="entry name" value="AMP_BINDING"/>
    <property type="match status" value="1"/>
</dbReference>
<dbReference type="CDD" id="cd05907">
    <property type="entry name" value="VL_LC_FACS_like"/>
    <property type="match status" value="1"/>
</dbReference>
<reference evidence="4 5" key="1">
    <citation type="journal article" date="2014" name="Mol. Biol. Evol.">
        <title>Massive expansion of Ubiquitination-related gene families within the Chlamydiae.</title>
        <authorList>
            <person name="Domman D."/>
            <person name="Collingro A."/>
            <person name="Lagkouvardos I."/>
            <person name="Gehre L."/>
            <person name="Weinmaier T."/>
            <person name="Rattei T."/>
            <person name="Subtil A."/>
            <person name="Horn M."/>
        </authorList>
    </citation>
    <scope>NUCLEOTIDE SEQUENCE [LARGE SCALE GENOMIC DNA]</scope>
    <source>
        <strain evidence="4 5">OEW1</strain>
    </source>
</reference>
<evidence type="ECO:0000259" key="3">
    <source>
        <dbReference type="Pfam" id="PF00501"/>
    </source>
</evidence>
<dbReference type="RefSeq" id="WP_013924554.1">
    <property type="nucleotide sequence ID" value="NZ_BAWW01000003.1"/>
</dbReference>
<dbReference type="InterPro" id="IPR020845">
    <property type="entry name" value="AMP-binding_CS"/>
</dbReference>
<dbReference type="PANTHER" id="PTHR43272:SF33">
    <property type="entry name" value="AMP-BINDING DOMAIN-CONTAINING PROTEIN-RELATED"/>
    <property type="match status" value="1"/>
</dbReference>
<keyword evidence="1" id="KW-0547">Nucleotide-binding</keyword>
<evidence type="ECO:0000256" key="2">
    <source>
        <dbReference type="ARBA" id="ARBA00022840"/>
    </source>
</evidence>
<dbReference type="AlphaFoldDB" id="A0A0C1C536"/>